<proteinExistence type="predicted"/>
<comment type="caution">
    <text evidence="1">The sequence shown here is derived from an EMBL/GenBank/DDBJ whole genome shotgun (WGS) entry which is preliminary data.</text>
</comment>
<dbReference type="RefSeq" id="WP_304180616.1">
    <property type="nucleotide sequence ID" value="NZ_DRGM01000063.1"/>
</dbReference>
<organism evidence="1">
    <name type="scientific">Pseudoalteromonas prydzensis</name>
    <dbReference type="NCBI Taxonomy" id="182141"/>
    <lineage>
        <taxon>Bacteria</taxon>
        <taxon>Pseudomonadati</taxon>
        <taxon>Pseudomonadota</taxon>
        <taxon>Gammaproteobacteria</taxon>
        <taxon>Alteromonadales</taxon>
        <taxon>Pseudoalteromonadaceae</taxon>
        <taxon>Pseudoalteromonas</taxon>
    </lineage>
</organism>
<dbReference type="AlphaFoldDB" id="A0A7V1GDS7"/>
<sequence length="192" mass="22340">MISSFVPENLEINSEFLNSNHFDLYNFVYSITSKSRLSCICIKLNEEATLVEHWERITNEIAIEFISNLNDSFSKWNCYLIFICPRAVSKEIKYKIENDKFAIRKIVIDDIKKQLTEDEISKLLNERILSSNIRLAQKMTSNSKDNVSLSDVANRILNVDIPLDASDNSIEQRKSWIGEEIERIRINENQTS</sequence>
<reference evidence="1" key="1">
    <citation type="journal article" date="2020" name="mSystems">
        <title>Genome- and Community-Level Interaction Insights into Carbon Utilization and Element Cycling Functions of Hydrothermarchaeota in Hydrothermal Sediment.</title>
        <authorList>
            <person name="Zhou Z."/>
            <person name="Liu Y."/>
            <person name="Xu W."/>
            <person name="Pan J."/>
            <person name="Luo Z.H."/>
            <person name="Li M."/>
        </authorList>
    </citation>
    <scope>NUCLEOTIDE SEQUENCE [LARGE SCALE GENOMIC DNA]</scope>
    <source>
        <strain evidence="1">HyVt-346</strain>
    </source>
</reference>
<gene>
    <name evidence="1" type="ORF">ENH88_05960</name>
</gene>
<dbReference type="InterPro" id="IPR046905">
    <property type="entry name" value="ABC-3C_MC1"/>
</dbReference>
<dbReference type="EMBL" id="DRGM01000063">
    <property type="protein sequence ID" value="HEA15983.1"/>
    <property type="molecule type" value="Genomic_DNA"/>
</dbReference>
<protein>
    <submittedName>
        <fullName evidence="1">Uncharacterized protein</fullName>
    </submittedName>
</protein>
<dbReference type="Proteomes" id="UP000886188">
    <property type="component" value="Unassembled WGS sequence"/>
</dbReference>
<accession>A0A7V1GDS7</accession>
<name>A0A7V1GDS7_9GAMM</name>
<dbReference type="Pfam" id="PF20289">
    <property type="entry name" value="MComp1"/>
    <property type="match status" value="1"/>
</dbReference>
<evidence type="ECO:0000313" key="1">
    <source>
        <dbReference type="EMBL" id="HEA15983.1"/>
    </source>
</evidence>